<feature type="transmembrane region" description="Helical" evidence="1">
    <location>
        <begin position="176"/>
        <end position="201"/>
    </location>
</feature>
<feature type="transmembrane region" description="Helical" evidence="1">
    <location>
        <begin position="245"/>
        <end position="269"/>
    </location>
</feature>
<dbReference type="InterPro" id="IPR005240">
    <property type="entry name" value="DUF389"/>
</dbReference>
<protein>
    <submittedName>
        <fullName evidence="2">Putative hydrophobic protein (TIGR00271 family)</fullName>
    </submittedName>
</protein>
<proteinExistence type="predicted"/>
<evidence type="ECO:0000313" key="2">
    <source>
        <dbReference type="EMBL" id="REF32015.1"/>
    </source>
</evidence>
<dbReference type="Proteomes" id="UP000256253">
    <property type="component" value="Unassembled WGS sequence"/>
</dbReference>
<dbReference type="Pfam" id="PF04087">
    <property type="entry name" value="DUF389"/>
    <property type="match status" value="1"/>
</dbReference>
<feature type="transmembrane region" description="Helical" evidence="1">
    <location>
        <begin position="141"/>
        <end position="164"/>
    </location>
</feature>
<dbReference type="OrthoDB" id="8061853at2"/>
<feature type="transmembrane region" description="Helical" evidence="1">
    <location>
        <begin position="221"/>
        <end position="238"/>
    </location>
</feature>
<feature type="transmembrane region" description="Helical" evidence="1">
    <location>
        <begin position="281"/>
        <end position="303"/>
    </location>
</feature>
<keyword evidence="3" id="KW-1185">Reference proteome</keyword>
<keyword evidence="1" id="KW-0472">Membrane</keyword>
<dbReference type="AlphaFoldDB" id="A0A3D9UZH6"/>
<name>A0A3D9UZH6_9MICO</name>
<feature type="transmembrane region" description="Helical" evidence="1">
    <location>
        <begin position="116"/>
        <end position="135"/>
    </location>
</feature>
<dbReference type="RefSeq" id="WP_115923776.1">
    <property type="nucleotide sequence ID" value="NZ_QTUA01000001.1"/>
</dbReference>
<organism evidence="2 3">
    <name type="scientific">Calidifontibacter indicus</name>
    <dbReference type="NCBI Taxonomy" id="419650"/>
    <lineage>
        <taxon>Bacteria</taxon>
        <taxon>Bacillati</taxon>
        <taxon>Actinomycetota</taxon>
        <taxon>Actinomycetes</taxon>
        <taxon>Micrococcales</taxon>
        <taxon>Dermacoccaceae</taxon>
        <taxon>Calidifontibacter</taxon>
    </lineage>
</organism>
<dbReference type="PANTHER" id="PTHR20992">
    <property type="entry name" value="AT15442P-RELATED"/>
    <property type="match status" value="1"/>
</dbReference>
<dbReference type="EMBL" id="QTUA01000001">
    <property type="protein sequence ID" value="REF32015.1"/>
    <property type="molecule type" value="Genomic_DNA"/>
</dbReference>
<accession>A0A3D9UZH6</accession>
<gene>
    <name evidence="2" type="ORF">DFJ65_3109</name>
</gene>
<comment type="caution">
    <text evidence="2">The sequence shown here is derived from an EMBL/GenBank/DDBJ whole genome shotgun (WGS) entry which is preliminary data.</text>
</comment>
<reference evidence="2 3" key="1">
    <citation type="submission" date="2018-08" db="EMBL/GenBank/DDBJ databases">
        <title>Sequencing the genomes of 1000 actinobacteria strains.</title>
        <authorList>
            <person name="Klenk H.-P."/>
        </authorList>
    </citation>
    <scope>NUCLEOTIDE SEQUENCE [LARGE SCALE GENOMIC DNA]</scope>
    <source>
        <strain evidence="2 3">DSM 22967</strain>
    </source>
</reference>
<dbReference type="PANTHER" id="PTHR20992:SF9">
    <property type="entry name" value="AT15442P-RELATED"/>
    <property type="match status" value="1"/>
</dbReference>
<evidence type="ECO:0000256" key="1">
    <source>
        <dbReference type="SAM" id="Phobius"/>
    </source>
</evidence>
<evidence type="ECO:0000313" key="3">
    <source>
        <dbReference type="Proteomes" id="UP000256253"/>
    </source>
</evidence>
<keyword evidence="1" id="KW-0812">Transmembrane</keyword>
<keyword evidence="1" id="KW-1133">Transmembrane helix</keyword>
<sequence length="324" mass="33714">MLVHLRLTVPRELVDPVLGLLTENPVVTNLVRFPNASVAPSGDLIEADVAREAASSLLDDLSATGLDDAGGIVLMPLSAAPFKRAYEVEEAAAGDPDDAVVWDVIKAQAAASVRPTITFHLFLLVATLIAGIAVLTDSSILVVGAMVVGPEFSTVAAICTGIVLGKPRLVAGGLKLLVFGFAAVITVTALIATGGALLDWFDAADLTRARPQTGFIYRPDRWSLMVAFLAGIAGVLALSSDKANALVGVFISVTTVPAAANLALGLALWATDEIKGSLAQLGVNIVGMIVAGTLTLLVQRFAWVHVDRASQRLFRTSRSSTSPQ</sequence>